<keyword evidence="2" id="KW-0326">Glycosidase</keyword>
<dbReference type="SUPFAM" id="SSF53590">
    <property type="entry name" value="Nucleoside hydrolase"/>
    <property type="match status" value="1"/>
</dbReference>
<dbReference type="PANTHER" id="PTHR12304:SF4">
    <property type="entry name" value="URIDINE NUCLEOSIDASE"/>
    <property type="match status" value="1"/>
</dbReference>
<dbReference type="Proteomes" id="UP000037088">
    <property type="component" value="Unassembled WGS sequence"/>
</dbReference>
<name>A0A0L7TI00_9GAMM</name>
<dbReference type="PANTHER" id="PTHR12304">
    <property type="entry name" value="INOSINE-URIDINE PREFERRING NUCLEOSIDE HYDROLASE"/>
    <property type="match status" value="1"/>
</dbReference>
<feature type="domain" description="Inosine/uridine-preferring nucleoside hydrolase" evidence="3">
    <location>
        <begin position="18"/>
        <end position="288"/>
    </location>
</feature>
<sequence>MPFTPDHAKQLRVMISSDAKNEADDDFAIAHALLTPTFEVRGLIASHYSRTAAMLGNTLPTMEESYKELARLKKVMGDSPTPLYRGARQPLGAADQPLSEGAKAIITEAQRDDKRPLYVLILGPATDIALALQAAPDIADKLTVVWIGGNPYPQGGWEYNLFNDPQAGNVLFQSAVPLWQVPHNVYMSMRVSLAELAVKVKPQGETGHYLWQQMIDFNRRASATIKDIPWPKSEVWVLGDNPAVGLLLDDHQYHYQEISAPTVNEDLTYGKGTQPRKVRVYQSIDAHFVLEDFFAKLQLAYGQ</sequence>
<keyword evidence="7" id="KW-1185">Reference proteome</keyword>
<evidence type="ECO:0000313" key="4">
    <source>
        <dbReference type="EMBL" id="KOC90347.1"/>
    </source>
</evidence>
<dbReference type="GO" id="GO:0005829">
    <property type="term" value="C:cytosol"/>
    <property type="evidence" value="ECO:0007669"/>
    <property type="project" value="TreeGrafter"/>
</dbReference>
<evidence type="ECO:0000313" key="6">
    <source>
        <dbReference type="Proteomes" id="UP000036851"/>
    </source>
</evidence>
<dbReference type="AlphaFoldDB" id="A0A0L7TI00"/>
<dbReference type="InterPro" id="IPR001910">
    <property type="entry name" value="Inosine/uridine_hydrolase_dom"/>
</dbReference>
<dbReference type="GO" id="GO:0008477">
    <property type="term" value="F:purine nucleosidase activity"/>
    <property type="evidence" value="ECO:0007669"/>
    <property type="project" value="TreeGrafter"/>
</dbReference>
<evidence type="ECO:0000256" key="1">
    <source>
        <dbReference type="ARBA" id="ARBA00022801"/>
    </source>
</evidence>
<evidence type="ECO:0000259" key="3">
    <source>
        <dbReference type="Pfam" id="PF01156"/>
    </source>
</evidence>
<dbReference type="InterPro" id="IPR023186">
    <property type="entry name" value="IUNH"/>
</dbReference>
<proteinExistence type="predicted"/>
<dbReference type="EMBL" id="JRXF01000003">
    <property type="protein sequence ID" value="KOC94866.1"/>
    <property type="molecule type" value="Genomic_DNA"/>
</dbReference>
<organism evidence="5 6">
    <name type="scientific">Winslowiella iniecta</name>
    <dbReference type="NCBI Taxonomy" id="1560201"/>
    <lineage>
        <taxon>Bacteria</taxon>
        <taxon>Pseudomonadati</taxon>
        <taxon>Pseudomonadota</taxon>
        <taxon>Gammaproteobacteria</taxon>
        <taxon>Enterobacterales</taxon>
        <taxon>Erwiniaceae</taxon>
        <taxon>Winslowiella</taxon>
    </lineage>
</organism>
<dbReference type="STRING" id="1560201.NG42_09270"/>
<dbReference type="EMBL" id="JRXE01000011">
    <property type="protein sequence ID" value="KOC90347.1"/>
    <property type="molecule type" value="Genomic_DNA"/>
</dbReference>
<dbReference type="Gene3D" id="3.90.245.10">
    <property type="entry name" value="Ribonucleoside hydrolase-like"/>
    <property type="match status" value="1"/>
</dbReference>
<dbReference type="InterPro" id="IPR036452">
    <property type="entry name" value="Ribo_hydro-like"/>
</dbReference>
<gene>
    <name evidence="4" type="ORF">NG42_09270</name>
    <name evidence="5" type="ORF">NG43_03070</name>
</gene>
<evidence type="ECO:0000256" key="2">
    <source>
        <dbReference type="ARBA" id="ARBA00023295"/>
    </source>
</evidence>
<dbReference type="GO" id="GO:0006152">
    <property type="term" value="P:purine nucleoside catabolic process"/>
    <property type="evidence" value="ECO:0007669"/>
    <property type="project" value="TreeGrafter"/>
</dbReference>
<comment type="caution">
    <text evidence="5">The sequence shown here is derived from an EMBL/GenBank/DDBJ whole genome shotgun (WGS) entry which is preliminary data.</text>
</comment>
<accession>A0A0L7TI00</accession>
<dbReference type="PATRIC" id="fig|1560201.3.peg.1974"/>
<evidence type="ECO:0000313" key="7">
    <source>
        <dbReference type="Proteomes" id="UP000037088"/>
    </source>
</evidence>
<protein>
    <submittedName>
        <fullName evidence="5">Nucleoside hydrolase</fullName>
    </submittedName>
</protein>
<keyword evidence="1 5" id="KW-0378">Hydrolase</keyword>
<evidence type="ECO:0000313" key="5">
    <source>
        <dbReference type="EMBL" id="KOC94866.1"/>
    </source>
</evidence>
<dbReference type="Proteomes" id="UP000036851">
    <property type="component" value="Unassembled WGS sequence"/>
</dbReference>
<dbReference type="Pfam" id="PF01156">
    <property type="entry name" value="IU_nuc_hydro"/>
    <property type="match status" value="1"/>
</dbReference>
<reference evidence="6 7" key="1">
    <citation type="journal article" date="2015" name="Int. J. Syst. Evol. Microbiol.">
        <title>Erwinia iniecta sp. nov., isolated from Russian wheat aphids (Diuraphis noxia).</title>
        <authorList>
            <person name="Campillo T."/>
            <person name="Luna E."/>
            <person name="Portier P."/>
            <person name="Fischer-Le Saux M."/>
            <person name="Lapitan N."/>
            <person name="Tisserat N.A."/>
            <person name="Leach J.E."/>
        </authorList>
    </citation>
    <scope>NUCLEOTIDE SEQUENCE [LARGE SCALE GENOMIC DNA]</scope>
    <source>
        <strain evidence="4 7">B120</strain>
        <strain evidence="5 6">B149</strain>
    </source>
</reference>